<gene>
    <name evidence="7" type="ORF">SAMN06265219_1225</name>
</gene>
<evidence type="ECO:0000256" key="5">
    <source>
        <dbReference type="ARBA" id="ARBA00022833"/>
    </source>
</evidence>
<organism evidence="7 8">
    <name type="scientific">Gracilimonas mengyeensis</name>
    <dbReference type="NCBI Taxonomy" id="1302730"/>
    <lineage>
        <taxon>Bacteria</taxon>
        <taxon>Pseudomonadati</taxon>
        <taxon>Balneolota</taxon>
        <taxon>Balneolia</taxon>
        <taxon>Balneolales</taxon>
        <taxon>Balneolaceae</taxon>
        <taxon>Gracilimonas</taxon>
    </lineage>
</organism>
<protein>
    <submittedName>
        <fullName evidence="7">Cytidine deaminase, homotetrameric</fullName>
    </submittedName>
</protein>
<evidence type="ECO:0000313" key="7">
    <source>
        <dbReference type="EMBL" id="SMO96938.1"/>
    </source>
</evidence>
<sequence>MSWNSLLENAYVPYSEAAKACIVESDKGNFFAGVRIENISYPVTISSLQAACSICLSEGETPIRVFLPLQIDADQLSYWKDEFDLEIIKTDEPPLDKLTSCFKEEPEDFSSQEELKNLINRAVTPNSDFPVSAILFVEGGYFEGVNVEVSDWSMGLCAERVAIAKAKAAGISKFKRMDVHTLKGEFSSPCGACRQVVTEMMPYHELSLYHADGSLSKHLSADLLPFSFKTSSLKK</sequence>
<reference evidence="7 8" key="1">
    <citation type="submission" date="2017-05" db="EMBL/GenBank/DDBJ databases">
        <authorList>
            <person name="Varghese N."/>
            <person name="Submissions S."/>
        </authorList>
    </citation>
    <scope>NUCLEOTIDE SEQUENCE [LARGE SCALE GENOMIC DNA]</scope>
    <source>
        <strain evidence="7 8">DSM 21985</strain>
    </source>
</reference>
<dbReference type="Gene3D" id="3.40.140.10">
    <property type="entry name" value="Cytidine Deaminase, domain 2"/>
    <property type="match status" value="2"/>
</dbReference>
<comment type="subunit">
    <text evidence="2">Homodimer.</text>
</comment>
<dbReference type="AlphaFoldDB" id="A0A521FL52"/>
<evidence type="ECO:0000313" key="8">
    <source>
        <dbReference type="Proteomes" id="UP000317557"/>
    </source>
</evidence>
<dbReference type="Proteomes" id="UP000317557">
    <property type="component" value="Unassembled WGS sequence"/>
</dbReference>
<dbReference type="SUPFAM" id="SSF53927">
    <property type="entry name" value="Cytidine deaminase-like"/>
    <property type="match status" value="2"/>
</dbReference>
<dbReference type="GO" id="GO:0004126">
    <property type="term" value="F:cytidine deaminase activity"/>
    <property type="evidence" value="ECO:0007669"/>
    <property type="project" value="InterPro"/>
</dbReference>
<feature type="domain" description="CMP/dCMP-type deaminase" evidence="6">
    <location>
        <begin position="106"/>
        <end position="231"/>
    </location>
</feature>
<dbReference type="PROSITE" id="PS00903">
    <property type="entry name" value="CYT_DCMP_DEAMINASES_1"/>
    <property type="match status" value="1"/>
</dbReference>
<dbReference type="PANTHER" id="PTHR11644">
    <property type="entry name" value="CYTIDINE DEAMINASE"/>
    <property type="match status" value="1"/>
</dbReference>
<dbReference type="OrthoDB" id="9795347at2"/>
<evidence type="ECO:0000256" key="3">
    <source>
        <dbReference type="ARBA" id="ARBA00022723"/>
    </source>
</evidence>
<dbReference type="GO" id="GO:0008270">
    <property type="term" value="F:zinc ion binding"/>
    <property type="evidence" value="ECO:0007669"/>
    <property type="project" value="InterPro"/>
</dbReference>
<evidence type="ECO:0000256" key="2">
    <source>
        <dbReference type="ARBA" id="ARBA00011738"/>
    </source>
</evidence>
<dbReference type="InterPro" id="IPR016193">
    <property type="entry name" value="Cytidine_deaminase-like"/>
</dbReference>
<dbReference type="CDD" id="cd01283">
    <property type="entry name" value="cytidine_deaminase"/>
    <property type="match status" value="2"/>
</dbReference>
<keyword evidence="5" id="KW-0862">Zinc</keyword>
<dbReference type="PROSITE" id="PS51747">
    <property type="entry name" value="CYT_DCMP_DEAMINASES_2"/>
    <property type="match status" value="1"/>
</dbReference>
<dbReference type="GO" id="GO:0042802">
    <property type="term" value="F:identical protein binding"/>
    <property type="evidence" value="ECO:0007669"/>
    <property type="project" value="UniProtKB-ARBA"/>
</dbReference>
<dbReference type="Pfam" id="PF00383">
    <property type="entry name" value="dCMP_cyt_deam_1"/>
    <property type="match status" value="1"/>
</dbReference>
<dbReference type="InterPro" id="IPR050202">
    <property type="entry name" value="Cyt/Deoxycyt_deaminase"/>
</dbReference>
<keyword evidence="4" id="KW-0378">Hydrolase</keyword>
<dbReference type="RefSeq" id="WP_142456258.1">
    <property type="nucleotide sequence ID" value="NZ_FXTP01000022.1"/>
</dbReference>
<dbReference type="PANTHER" id="PTHR11644:SF2">
    <property type="entry name" value="CYTIDINE DEAMINASE"/>
    <property type="match status" value="1"/>
</dbReference>
<keyword evidence="3" id="KW-0479">Metal-binding</keyword>
<dbReference type="Pfam" id="PF08211">
    <property type="entry name" value="dCMP_cyt_deam_2"/>
    <property type="match status" value="1"/>
</dbReference>
<comment type="similarity">
    <text evidence="1">Belongs to the cytidine and deoxycytidylate deaminase family.</text>
</comment>
<dbReference type="InterPro" id="IPR016192">
    <property type="entry name" value="APOBEC/CMP_deaminase_Zn-bd"/>
</dbReference>
<dbReference type="InterPro" id="IPR013171">
    <property type="entry name" value="Cyd/dCyd_deaminase_Zn-bd"/>
</dbReference>
<dbReference type="EMBL" id="FXTP01000022">
    <property type="protein sequence ID" value="SMO96938.1"/>
    <property type="molecule type" value="Genomic_DNA"/>
</dbReference>
<evidence type="ECO:0000256" key="4">
    <source>
        <dbReference type="ARBA" id="ARBA00022801"/>
    </source>
</evidence>
<dbReference type="InterPro" id="IPR002125">
    <property type="entry name" value="CMP_dCMP_dom"/>
</dbReference>
<evidence type="ECO:0000259" key="6">
    <source>
        <dbReference type="PROSITE" id="PS51747"/>
    </source>
</evidence>
<keyword evidence="8" id="KW-1185">Reference proteome</keyword>
<dbReference type="NCBIfam" id="NF004064">
    <property type="entry name" value="PRK05578.1"/>
    <property type="match status" value="1"/>
</dbReference>
<evidence type="ECO:0000256" key="1">
    <source>
        <dbReference type="ARBA" id="ARBA00006576"/>
    </source>
</evidence>
<dbReference type="GO" id="GO:0072527">
    <property type="term" value="P:pyrimidine-containing compound metabolic process"/>
    <property type="evidence" value="ECO:0007669"/>
    <property type="project" value="UniProtKB-ARBA"/>
</dbReference>
<dbReference type="GO" id="GO:0005829">
    <property type="term" value="C:cytosol"/>
    <property type="evidence" value="ECO:0007669"/>
    <property type="project" value="TreeGrafter"/>
</dbReference>
<dbReference type="GO" id="GO:0055086">
    <property type="term" value="P:nucleobase-containing small molecule metabolic process"/>
    <property type="evidence" value="ECO:0007669"/>
    <property type="project" value="UniProtKB-ARBA"/>
</dbReference>
<proteinExistence type="inferred from homology"/>
<name>A0A521FL52_9BACT</name>
<accession>A0A521FL52</accession>